<evidence type="ECO:0000256" key="1">
    <source>
        <dbReference type="SAM" id="MobiDB-lite"/>
    </source>
</evidence>
<protein>
    <submittedName>
        <fullName evidence="2">Uncharacterized protein</fullName>
    </submittedName>
</protein>
<accession>N1QJJ1</accession>
<feature type="region of interest" description="Disordered" evidence="1">
    <location>
        <begin position="53"/>
        <end position="86"/>
    </location>
</feature>
<evidence type="ECO:0000313" key="3">
    <source>
        <dbReference type="Proteomes" id="UP000016931"/>
    </source>
</evidence>
<evidence type="ECO:0000313" key="2">
    <source>
        <dbReference type="EMBL" id="EMF16457.1"/>
    </source>
</evidence>
<dbReference type="HOGENOM" id="CLU_2211616_0_0_1"/>
<keyword evidence="3" id="KW-1185">Reference proteome</keyword>
<feature type="compositionally biased region" description="Basic and acidic residues" evidence="1">
    <location>
        <begin position="54"/>
        <end position="75"/>
    </location>
</feature>
<dbReference type="Proteomes" id="UP000016931">
    <property type="component" value="Unassembled WGS sequence"/>
</dbReference>
<gene>
    <name evidence="2" type="ORF">SEPMUDRAFT_112504</name>
</gene>
<organism evidence="2 3">
    <name type="scientific">Sphaerulina musiva (strain SO2202)</name>
    <name type="common">Poplar stem canker fungus</name>
    <name type="synonym">Septoria musiva</name>
    <dbReference type="NCBI Taxonomy" id="692275"/>
    <lineage>
        <taxon>Eukaryota</taxon>
        <taxon>Fungi</taxon>
        <taxon>Dikarya</taxon>
        <taxon>Ascomycota</taxon>
        <taxon>Pezizomycotina</taxon>
        <taxon>Dothideomycetes</taxon>
        <taxon>Dothideomycetidae</taxon>
        <taxon>Mycosphaerellales</taxon>
        <taxon>Mycosphaerellaceae</taxon>
        <taxon>Sphaerulina</taxon>
    </lineage>
</organism>
<sequence>MKAHHHHPAIVSTSILHFMPFRLSSTLLPVVSGGHARTHVVRGGHARRGVVGEVKGEGEGDGEVEGRGGGRELFRSTKMRGRRGGGEVRWCYDEGEEEVMVEADHRQ</sequence>
<name>N1QJJ1_SPHMS</name>
<dbReference type="RefSeq" id="XP_016764578.1">
    <property type="nucleotide sequence ID" value="XM_016900982.1"/>
</dbReference>
<reference evidence="2 3" key="1">
    <citation type="journal article" date="2012" name="PLoS Pathog.">
        <title>Diverse lifestyles and strategies of plant pathogenesis encoded in the genomes of eighteen Dothideomycetes fungi.</title>
        <authorList>
            <person name="Ohm R.A."/>
            <person name="Feau N."/>
            <person name="Henrissat B."/>
            <person name="Schoch C.L."/>
            <person name="Horwitz B.A."/>
            <person name="Barry K.W."/>
            <person name="Condon B.J."/>
            <person name="Copeland A.C."/>
            <person name="Dhillon B."/>
            <person name="Glaser F."/>
            <person name="Hesse C.N."/>
            <person name="Kosti I."/>
            <person name="LaButti K."/>
            <person name="Lindquist E.A."/>
            <person name="Lucas S."/>
            <person name="Salamov A.A."/>
            <person name="Bradshaw R.E."/>
            <person name="Ciuffetti L."/>
            <person name="Hamelin R.C."/>
            <person name="Kema G.H.J."/>
            <person name="Lawrence C."/>
            <person name="Scott J.A."/>
            <person name="Spatafora J.W."/>
            <person name="Turgeon B.G."/>
            <person name="de Wit P.J.G.M."/>
            <person name="Zhong S."/>
            <person name="Goodwin S.B."/>
            <person name="Grigoriev I.V."/>
        </authorList>
    </citation>
    <scope>NUCLEOTIDE SEQUENCE [LARGE SCALE GENOMIC DNA]</scope>
    <source>
        <strain evidence="2 3">SO2202</strain>
    </source>
</reference>
<dbReference type="EMBL" id="KB456260">
    <property type="protein sequence ID" value="EMF16457.1"/>
    <property type="molecule type" value="Genomic_DNA"/>
</dbReference>
<dbReference type="AlphaFoldDB" id="N1QJJ1"/>
<proteinExistence type="predicted"/>
<dbReference type="GeneID" id="27898119"/>